<dbReference type="InterPro" id="IPR036838">
    <property type="entry name" value="Ribosomal_uS10_dom_sf"/>
</dbReference>
<dbReference type="GO" id="GO:1990904">
    <property type="term" value="C:ribonucleoprotein complex"/>
    <property type="evidence" value="ECO:0007669"/>
    <property type="project" value="UniProtKB-KW"/>
</dbReference>
<accession>J7KDJ2</accession>
<dbReference type="InterPro" id="IPR001848">
    <property type="entry name" value="Ribosomal_uS10"/>
</dbReference>
<dbReference type="SMART" id="SM01403">
    <property type="entry name" value="Ribosomal_S10"/>
    <property type="match status" value="1"/>
</dbReference>
<comment type="similarity">
    <text evidence="1">Belongs to the universal ribosomal protein uS10 family.</text>
</comment>
<keyword evidence="2 5" id="KW-0689">Ribosomal protein</keyword>
<evidence type="ECO:0000313" key="5">
    <source>
        <dbReference type="EMBL" id="AFQ93772.1"/>
    </source>
</evidence>
<dbReference type="Pfam" id="PF00338">
    <property type="entry name" value="Ribosomal_S10"/>
    <property type="match status" value="1"/>
</dbReference>
<keyword evidence="5" id="KW-0496">Mitochondrion</keyword>
<dbReference type="Gene3D" id="3.30.70.600">
    <property type="entry name" value="Ribosomal protein S10 domain"/>
    <property type="match status" value="1"/>
</dbReference>
<dbReference type="GO" id="GO:0003735">
    <property type="term" value="F:structural constituent of ribosome"/>
    <property type="evidence" value="ECO:0007669"/>
    <property type="project" value="InterPro"/>
</dbReference>
<reference evidence="5" key="1">
    <citation type="journal article" date="2012" name="Eukaryot. Cell">
        <title>Complete Mitochondrial and Plastid Genomes of the Green Microalga Trebouxiophyceae sp. Strain MX-AZ01 Isolated from a Highly Acidic Geothermal Lake.</title>
        <authorList>
            <person name="Servin-Garciduenas L.E."/>
            <person name="Martinez-Romero E."/>
        </authorList>
    </citation>
    <scope>NUCLEOTIDE SEQUENCE</scope>
    <source>
        <strain evidence="5">MX-AZ01</strain>
    </source>
</reference>
<dbReference type="SUPFAM" id="SSF54999">
    <property type="entry name" value="Ribosomal protein S10"/>
    <property type="match status" value="1"/>
</dbReference>
<keyword evidence="3" id="KW-0687">Ribonucleoprotein</keyword>
<geneLocation type="mitochondrion" evidence="5"/>
<evidence type="ECO:0000256" key="3">
    <source>
        <dbReference type="ARBA" id="ARBA00023274"/>
    </source>
</evidence>
<evidence type="ECO:0000256" key="2">
    <source>
        <dbReference type="ARBA" id="ARBA00022980"/>
    </source>
</evidence>
<dbReference type="RefSeq" id="YP_006666417.1">
    <property type="nucleotide sequence ID" value="NC_018568.1"/>
</dbReference>
<name>J7KDJ2_9CHLO</name>
<gene>
    <name evidence="5" type="primary">rps10</name>
</gene>
<dbReference type="GO" id="GO:0006412">
    <property type="term" value="P:translation"/>
    <property type="evidence" value="ECO:0007669"/>
    <property type="project" value="InterPro"/>
</dbReference>
<evidence type="ECO:0000256" key="1">
    <source>
        <dbReference type="ARBA" id="ARBA00007102"/>
    </source>
</evidence>
<organism evidence="5">
    <name type="scientific">Trebouxiophyceae sp. MX-AZ01</name>
    <dbReference type="NCBI Taxonomy" id="1208065"/>
    <lineage>
        <taxon>Eukaryota</taxon>
        <taxon>Viridiplantae</taxon>
        <taxon>Chlorophyta</taxon>
        <taxon>core chlorophytes</taxon>
        <taxon>Trebouxiophyceae</taxon>
    </lineage>
</organism>
<sequence>MQGTQPTTHDTQPIYFKVSIKSFEHSTLQSASREIENICLPLTRREYCESRPTARAGGPCLGSTLQEGLIPLSTSFTSFMREGVGSKTTSSVSLPRSQRGFTLLRSPHIDKKSREQFRLQTFHCQIQVPVPSKGRASLLLFLLRNGEFPGVELKVKATYWTPLYK</sequence>
<protein>
    <submittedName>
        <fullName evidence="5">Ribosomal protein S10</fullName>
    </submittedName>
</protein>
<dbReference type="GO" id="GO:0005840">
    <property type="term" value="C:ribosome"/>
    <property type="evidence" value="ECO:0007669"/>
    <property type="project" value="UniProtKB-KW"/>
</dbReference>
<dbReference type="GeneID" id="13543454"/>
<dbReference type="EMBL" id="JX315601">
    <property type="protein sequence ID" value="AFQ93772.1"/>
    <property type="molecule type" value="Genomic_DNA"/>
</dbReference>
<dbReference type="InterPro" id="IPR027486">
    <property type="entry name" value="Ribosomal_uS10_dom"/>
</dbReference>
<dbReference type="PANTHER" id="PTHR11700">
    <property type="entry name" value="30S RIBOSOMAL PROTEIN S10 FAMILY MEMBER"/>
    <property type="match status" value="1"/>
</dbReference>
<dbReference type="AlphaFoldDB" id="J7KDJ2"/>
<evidence type="ECO:0000259" key="4">
    <source>
        <dbReference type="SMART" id="SM01403"/>
    </source>
</evidence>
<proteinExistence type="inferred from homology"/>
<feature type="domain" description="Small ribosomal subunit protein uS10" evidence="4">
    <location>
        <begin position="17"/>
        <end position="156"/>
    </location>
</feature>